<evidence type="ECO:0000256" key="6">
    <source>
        <dbReference type="SAM" id="Phobius"/>
    </source>
</evidence>
<feature type="transmembrane region" description="Helical" evidence="6">
    <location>
        <begin position="346"/>
        <end position="364"/>
    </location>
</feature>
<dbReference type="AlphaFoldDB" id="K0SBB1"/>
<feature type="compositionally biased region" description="Basic and acidic residues" evidence="5">
    <location>
        <begin position="580"/>
        <end position="597"/>
    </location>
</feature>
<dbReference type="InterPro" id="IPR036259">
    <property type="entry name" value="MFS_trans_sf"/>
</dbReference>
<dbReference type="PANTHER" id="PTHR23519">
    <property type="entry name" value="AUTOPHAGY-RELATED PROTEIN 22"/>
    <property type="match status" value="1"/>
</dbReference>
<feature type="transmembrane region" description="Helical" evidence="6">
    <location>
        <begin position="275"/>
        <end position="294"/>
    </location>
</feature>
<name>K0SBB1_THAOC</name>
<organism evidence="7 8">
    <name type="scientific">Thalassiosira oceanica</name>
    <name type="common">Marine diatom</name>
    <dbReference type="NCBI Taxonomy" id="159749"/>
    <lineage>
        <taxon>Eukaryota</taxon>
        <taxon>Sar</taxon>
        <taxon>Stramenopiles</taxon>
        <taxon>Ochrophyta</taxon>
        <taxon>Bacillariophyta</taxon>
        <taxon>Coscinodiscophyceae</taxon>
        <taxon>Thalassiosirophycidae</taxon>
        <taxon>Thalassiosirales</taxon>
        <taxon>Thalassiosiraceae</taxon>
        <taxon>Thalassiosira</taxon>
    </lineage>
</organism>
<keyword evidence="4 6" id="KW-0472">Membrane</keyword>
<protein>
    <submittedName>
        <fullName evidence="7">Uncharacterized protein</fullName>
    </submittedName>
</protein>
<evidence type="ECO:0000256" key="4">
    <source>
        <dbReference type="ARBA" id="ARBA00023136"/>
    </source>
</evidence>
<dbReference type="SUPFAM" id="SSF103473">
    <property type="entry name" value="MFS general substrate transporter"/>
    <property type="match status" value="1"/>
</dbReference>
<dbReference type="eggNOG" id="ENOG502SIVZ">
    <property type="taxonomic scope" value="Eukaryota"/>
</dbReference>
<keyword evidence="2 6" id="KW-0812">Transmembrane</keyword>
<feature type="transmembrane region" description="Helical" evidence="6">
    <location>
        <begin position="370"/>
        <end position="389"/>
    </location>
</feature>
<dbReference type="Gene3D" id="1.20.1250.20">
    <property type="entry name" value="MFS general substrate transporter like domains"/>
    <property type="match status" value="1"/>
</dbReference>
<evidence type="ECO:0000313" key="7">
    <source>
        <dbReference type="EMBL" id="EJK62199.1"/>
    </source>
</evidence>
<evidence type="ECO:0000256" key="1">
    <source>
        <dbReference type="ARBA" id="ARBA00004127"/>
    </source>
</evidence>
<keyword evidence="3 6" id="KW-1133">Transmembrane helix</keyword>
<reference evidence="7 8" key="1">
    <citation type="journal article" date="2012" name="Genome Biol.">
        <title>Genome and low-iron response of an oceanic diatom adapted to chronic iron limitation.</title>
        <authorList>
            <person name="Lommer M."/>
            <person name="Specht M."/>
            <person name="Roy A.S."/>
            <person name="Kraemer L."/>
            <person name="Andreson R."/>
            <person name="Gutowska M.A."/>
            <person name="Wolf J."/>
            <person name="Bergner S.V."/>
            <person name="Schilhabel M.B."/>
            <person name="Klostermeier U.C."/>
            <person name="Beiko R.G."/>
            <person name="Rosenstiel P."/>
            <person name="Hippler M."/>
            <person name="Laroche J."/>
        </authorList>
    </citation>
    <scope>NUCLEOTIDE SEQUENCE [LARGE SCALE GENOMIC DNA]</scope>
    <source>
        <strain evidence="7 8">CCMP1005</strain>
    </source>
</reference>
<feature type="transmembrane region" description="Helical" evidence="6">
    <location>
        <begin position="549"/>
        <end position="568"/>
    </location>
</feature>
<feature type="region of interest" description="Disordered" evidence="5">
    <location>
        <begin position="580"/>
        <end position="615"/>
    </location>
</feature>
<feature type="transmembrane region" description="Helical" evidence="6">
    <location>
        <begin position="197"/>
        <end position="214"/>
    </location>
</feature>
<dbReference type="OrthoDB" id="42657at2759"/>
<dbReference type="Proteomes" id="UP000266841">
    <property type="component" value="Unassembled WGS sequence"/>
</dbReference>
<evidence type="ECO:0000256" key="5">
    <source>
        <dbReference type="SAM" id="MobiDB-lite"/>
    </source>
</evidence>
<accession>K0SBB1</accession>
<proteinExistence type="predicted"/>
<gene>
    <name evidence="7" type="ORF">THAOC_17195</name>
</gene>
<evidence type="ECO:0000256" key="3">
    <source>
        <dbReference type="ARBA" id="ARBA00022989"/>
    </source>
</evidence>
<dbReference type="PANTHER" id="PTHR23519:SF1">
    <property type="entry name" value="AUTOPHAGY-RELATED PROTEIN 22"/>
    <property type="match status" value="1"/>
</dbReference>
<dbReference type="EMBL" id="AGNL01019049">
    <property type="protein sequence ID" value="EJK62199.1"/>
    <property type="molecule type" value="Genomic_DNA"/>
</dbReference>
<evidence type="ECO:0000256" key="2">
    <source>
        <dbReference type="ARBA" id="ARBA00022692"/>
    </source>
</evidence>
<feature type="transmembrane region" description="Helical" evidence="6">
    <location>
        <begin position="518"/>
        <end position="537"/>
    </location>
</feature>
<feature type="transmembrane region" description="Helical" evidence="6">
    <location>
        <begin position="244"/>
        <end position="263"/>
    </location>
</feature>
<feature type="transmembrane region" description="Helical" evidence="6">
    <location>
        <begin position="300"/>
        <end position="325"/>
    </location>
</feature>
<dbReference type="InterPro" id="IPR050495">
    <property type="entry name" value="ATG22/LtaA_families"/>
</dbReference>
<dbReference type="GO" id="GO:0012505">
    <property type="term" value="C:endomembrane system"/>
    <property type="evidence" value="ECO:0007669"/>
    <property type="project" value="UniProtKB-SubCell"/>
</dbReference>
<comment type="subcellular location">
    <subcellularLocation>
        <location evidence="1">Endomembrane system</location>
        <topology evidence="1">Multi-pass membrane protein</topology>
    </subcellularLocation>
</comment>
<evidence type="ECO:0000313" key="8">
    <source>
        <dbReference type="Proteomes" id="UP000266841"/>
    </source>
</evidence>
<sequence length="615" mass="67382">MPHDSFNTWFQDSCCCHAGRENFQQTEPRSCDCLGGAESKHIIAHTPSARRSFFDTLSLVRQGSQRRGQVLAKNSLASYSPRSIEVSTVEARTRAITIQTDPSAAPSPTFNRKDAIKRTARFRSGAQAAQFADALVVRGVVSAAITASQSIVVRDHLQIMTEAEEKRGCCGGCESFFLYNKHDPVVQAFYLNQFGRSALFISFMFLSLGILQLANEQAGCPKNEDGGYACTDENKVYGSRPSSILALMALVGGLSVSVFMPYFGAVVDYTDYRRGCGRVCAALLVAANFVQIFIYESTWYAMVIVQAVVATAAFYGNSMVMWSYVGAENQVDLAGVTASGRMWETMSMLGFFIVMAVVSFATPWDAVGRARFGQALACLAGAPTLFMAYHKRYPIKKSLKSIAEGSNLYKEGILDLWKTIVKLGKTNPAAQRYLFTIMFTDAAVGGFTNLVIAGPDQKYGSYAFAVIYGGWYVDADSEFAGTIATLLTFELLISYGHYYPTTNGYFVSLVPEDKVVELWGWNMFAGVILSWIPPLVFTSINETSGNLRLGMIGMIGFLFIGFILSLTIPETSVEKYSIKSTKEVKDEGENNDEKADADSTDDSGDNQQKEAESNV</sequence>
<comment type="caution">
    <text evidence="7">The sequence shown here is derived from an EMBL/GenBank/DDBJ whole genome shotgun (WGS) entry which is preliminary data.</text>
</comment>
<feature type="transmembrane region" description="Helical" evidence="6">
    <location>
        <begin position="479"/>
        <end position="498"/>
    </location>
</feature>
<keyword evidence="8" id="KW-1185">Reference proteome</keyword>